<dbReference type="OrthoDB" id="2883568at2"/>
<evidence type="ECO:0000256" key="2">
    <source>
        <dbReference type="ARBA" id="ARBA00022448"/>
    </source>
</evidence>
<keyword evidence="3" id="KW-1003">Cell membrane</keyword>
<dbReference type="Pfam" id="PF04290">
    <property type="entry name" value="DctQ"/>
    <property type="match status" value="1"/>
</dbReference>
<name>A0A853FBC7_9BURK</name>
<dbReference type="PANTHER" id="PTHR35011">
    <property type="entry name" value="2,3-DIKETO-L-GULONATE TRAP TRANSPORTER SMALL PERMEASE PROTEIN YIAM"/>
    <property type="match status" value="1"/>
</dbReference>
<accession>A0A853FBC7</accession>
<keyword evidence="12" id="KW-1185">Reference proteome</keyword>
<evidence type="ECO:0000256" key="1">
    <source>
        <dbReference type="ARBA" id="ARBA00004429"/>
    </source>
</evidence>
<feature type="transmembrane region" description="Helical" evidence="9">
    <location>
        <begin position="87"/>
        <end position="109"/>
    </location>
</feature>
<feature type="transmembrane region" description="Helical" evidence="9">
    <location>
        <begin position="129"/>
        <end position="150"/>
    </location>
</feature>
<comment type="caution">
    <text evidence="11">The sequence shown here is derived from an EMBL/GenBank/DDBJ whole genome shotgun (WGS) entry which is preliminary data.</text>
</comment>
<evidence type="ECO:0000256" key="5">
    <source>
        <dbReference type="ARBA" id="ARBA00022692"/>
    </source>
</evidence>
<gene>
    <name evidence="11" type="ORF">H0A68_10325</name>
</gene>
<evidence type="ECO:0000313" key="11">
    <source>
        <dbReference type="EMBL" id="NYT37267.1"/>
    </source>
</evidence>
<dbReference type="GO" id="GO:0022857">
    <property type="term" value="F:transmembrane transporter activity"/>
    <property type="evidence" value="ECO:0007669"/>
    <property type="project" value="UniProtKB-UniRule"/>
</dbReference>
<dbReference type="PROSITE" id="PS51257">
    <property type="entry name" value="PROKAR_LIPOPROTEIN"/>
    <property type="match status" value="1"/>
</dbReference>
<comment type="similarity">
    <text evidence="8 9">Belongs to the TRAP transporter small permease family.</text>
</comment>
<dbReference type="GO" id="GO:0005886">
    <property type="term" value="C:plasma membrane"/>
    <property type="evidence" value="ECO:0007669"/>
    <property type="project" value="UniProtKB-SubCell"/>
</dbReference>
<keyword evidence="6 9" id="KW-1133">Transmembrane helix</keyword>
<keyword evidence="7 9" id="KW-0472">Membrane</keyword>
<dbReference type="EMBL" id="JACCEW010000003">
    <property type="protein sequence ID" value="NYT37267.1"/>
    <property type="molecule type" value="Genomic_DNA"/>
</dbReference>
<sequence length="172" mass="18634">MSKIRVFVDAATAAYKWGASIVAVLMMLVIACAVVARALGTPLPADVEVIQLTMGTLVMLGLAYTEQVQSHVTVGLLVDHMPPRWQAALDLVAVALICAACAVIGWVNLTVAVEYLTVRPRSTDYLSIPLWPFKLIIGFGFWLWALQAVLRVPEILRNAREGVVSIRNGGHA</sequence>
<evidence type="ECO:0000256" key="6">
    <source>
        <dbReference type="ARBA" id="ARBA00022989"/>
    </source>
</evidence>
<keyword evidence="5 9" id="KW-0812">Transmembrane</keyword>
<evidence type="ECO:0000256" key="3">
    <source>
        <dbReference type="ARBA" id="ARBA00022475"/>
    </source>
</evidence>
<feature type="domain" description="Tripartite ATP-independent periplasmic transporters DctQ component" evidence="10">
    <location>
        <begin position="26"/>
        <end position="156"/>
    </location>
</feature>
<dbReference type="AlphaFoldDB" id="A0A853FBC7"/>
<evidence type="ECO:0000256" key="8">
    <source>
        <dbReference type="ARBA" id="ARBA00038436"/>
    </source>
</evidence>
<evidence type="ECO:0000313" key="12">
    <source>
        <dbReference type="Proteomes" id="UP000580517"/>
    </source>
</evidence>
<dbReference type="Proteomes" id="UP000580517">
    <property type="component" value="Unassembled WGS sequence"/>
</dbReference>
<dbReference type="InterPro" id="IPR055348">
    <property type="entry name" value="DctQ"/>
</dbReference>
<evidence type="ECO:0000259" key="10">
    <source>
        <dbReference type="Pfam" id="PF04290"/>
    </source>
</evidence>
<feature type="transmembrane region" description="Helical" evidence="9">
    <location>
        <begin position="21"/>
        <end position="43"/>
    </location>
</feature>
<organism evidence="11 12">
    <name type="scientific">Allopusillimonas soli</name>
    <dbReference type="NCBI Taxonomy" id="659016"/>
    <lineage>
        <taxon>Bacteria</taxon>
        <taxon>Pseudomonadati</taxon>
        <taxon>Pseudomonadota</taxon>
        <taxon>Betaproteobacteria</taxon>
        <taxon>Burkholderiales</taxon>
        <taxon>Alcaligenaceae</taxon>
        <taxon>Allopusillimonas</taxon>
    </lineage>
</organism>
<evidence type="ECO:0000256" key="7">
    <source>
        <dbReference type="ARBA" id="ARBA00023136"/>
    </source>
</evidence>
<evidence type="ECO:0000256" key="4">
    <source>
        <dbReference type="ARBA" id="ARBA00022519"/>
    </source>
</evidence>
<comment type="caution">
    <text evidence="9">Lacks conserved residue(s) required for the propagation of feature annotation.</text>
</comment>
<keyword evidence="2 9" id="KW-0813">Transport</keyword>
<dbReference type="InterPro" id="IPR007387">
    <property type="entry name" value="TRAP_DctQ"/>
</dbReference>
<protein>
    <recommendedName>
        <fullName evidence="9">TRAP transporter small permease protein</fullName>
    </recommendedName>
</protein>
<comment type="function">
    <text evidence="9">Part of the tripartite ATP-independent periplasmic (TRAP) transport system.</text>
</comment>
<comment type="subunit">
    <text evidence="9">The complex comprises the extracytoplasmic solute receptor protein and the two transmembrane proteins.</text>
</comment>
<proteinExistence type="inferred from homology"/>
<dbReference type="RefSeq" id="WP_129969575.1">
    <property type="nucleotide sequence ID" value="NZ_JACCEW010000003.1"/>
</dbReference>
<evidence type="ECO:0000256" key="9">
    <source>
        <dbReference type="RuleBase" id="RU369079"/>
    </source>
</evidence>
<keyword evidence="4 9" id="KW-0997">Cell inner membrane</keyword>
<reference evidence="11 12" key="1">
    <citation type="submission" date="2020-07" db="EMBL/GenBank/DDBJ databases">
        <title>Taxonomic revisions and descriptions of new bacterial species based on genomic comparisons in the high-G+C-content subgroup of the family Alcaligenaceae.</title>
        <authorList>
            <person name="Szabo A."/>
            <person name="Felfoldi T."/>
        </authorList>
    </citation>
    <scope>NUCLEOTIDE SEQUENCE [LARGE SCALE GENOMIC DNA]</scope>
    <source>
        <strain evidence="11 12">DSM 25264</strain>
    </source>
</reference>
<comment type="subcellular location">
    <subcellularLocation>
        <location evidence="1 9">Cell inner membrane</location>
        <topology evidence="1 9">Multi-pass membrane protein</topology>
    </subcellularLocation>
</comment>